<reference evidence="1" key="1">
    <citation type="submission" date="2021-07" db="EMBL/GenBank/DDBJ databases">
        <title>Pseudohoeflea marina sp. nov. a polyhydroxyalcanoate-producing bacterium.</title>
        <authorList>
            <person name="Zheng W."/>
            <person name="Yu S."/>
            <person name="Huang Y."/>
        </authorList>
    </citation>
    <scope>NUCLEOTIDE SEQUENCE</scope>
    <source>
        <strain evidence="1">DP4N28-3</strain>
    </source>
</reference>
<protein>
    <recommendedName>
        <fullName evidence="3">Glycosyltransferase family 25 protein</fullName>
    </recommendedName>
</protein>
<dbReference type="EMBL" id="JAHWQX010000001">
    <property type="protein sequence ID" value="MBW3096004.1"/>
    <property type="molecule type" value="Genomic_DNA"/>
</dbReference>
<name>A0ABS6WJ92_9HYPH</name>
<gene>
    <name evidence="1" type="ORF">KY465_01785</name>
</gene>
<dbReference type="Proteomes" id="UP001430804">
    <property type="component" value="Unassembled WGS sequence"/>
</dbReference>
<evidence type="ECO:0000313" key="2">
    <source>
        <dbReference type="Proteomes" id="UP001430804"/>
    </source>
</evidence>
<dbReference type="RefSeq" id="WP_219157818.1">
    <property type="nucleotide sequence ID" value="NZ_JAHWQX010000001.1"/>
</dbReference>
<accession>A0ABS6WJ92</accession>
<organism evidence="1 2">
    <name type="scientific">Pseudohoeflea coraliihabitans</name>
    <dbReference type="NCBI Taxonomy" id="2860393"/>
    <lineage>
        <taxon>Bacteria</taxon>
        <taxon>Pseudomonadati</taxon>
        <taxon>Pseudomonadota</taxon>
        <taxon>Alphaproteobacteria</taxon>
        <taxon>Hyphomicrobiales</taxon>
        <taxon>Rhizobiaceae</taxon>
        <taxon>Pseudohoeflea</taxon>
    </lineage>
</organism>
<comment type="caution">
    <text evidence="1">The sequence shown here is derived from an EMBL/GenBank/DDBJ whole genome shotgun (WGS) entry which is preliminary data.</text>
</comment>
<sequence>MPAADAMARTPIVMVLTCAISPPQRLRSARSELAGAVPGVPVRVVDGLVEEDPAVDALFDAGRAQRLSKRPPTRREVAVYGTHRLAWQALLDSGRTTAIILEDDFKLVAPAALEALLAHLPGVLNSGLHMLKLFDYPRTRNGGWALERKFGDVSLVQWARPRAGMVGYLITAEGARRLLARERVFRVVDEDTKYFWELGLDIWSLRPLPVADGSDALGGSLLDAARNCTRRRRRLRRSLLGMVLTLHRRNRSRLAFLAAVLSTRNARLRRFATR</sequence>
<evidence type="ECO:0000313" key="1">
    <source>
        <dbReference type="EMBL" id="MBW3096004.1"/>
    </source>
</evidence>
<evidence type="ECO:0008006" key="3">
    <source>
        <dbReference type="Google" id="ProtNLM"/>
    </source>
</evidence>
<keyword evidence="2" id="KW-1185">Reference proteome</keyword>
<proteinExistence type="predicted"/>